<dbReference type="Proteomes" id="UP001142057">
    <property type="component" value="Unassembled WGS sequence"/>
</dbReference>
<evidence type="ECO:0000313" key="3">
    <source>
        <dbReference type="Proteomes" id="UP001142057"/>
    </source>
</evidence>
<keyword evidence="3" id="KW-1185">Reference proteome</keyword>
<accession>A0ABT2ILL6</accession>
<evidence type="ECO:0000256" key="1">
    <source>
        <dbReference type="SAM" id="SignalP"/>
    </source>
</evidence>
<gene>
    <name evidence="2" type="ORF">NZD88_18160</name>
</gene>
<dbReference type="InterPro" id="IPR008983">
    <property type="entry name" value="Tumour_necrosis_fac-like_dom"/>
</dbReference>
<dbReference type="EMBL" id="JANZQH010000010">
    <property type="protein sequence ID" value="MCT2409479.1"/>
    <property type="molecule type" value="Genomic_DNA"/>
</dbReference>
<dbReference type="Gene3D" id="2.60.120.40">
    <property type="match status" value="1"/>
</dbReference>
<comment type="caution">
    <text evidence="2">The sequence shown here is derived from an EMBL/GenBank/DDBJ whole genome shotgun (WGS) entry which is preliminary data.</text>
</comment>
<feature type="signal peptide" evidence="1">
    <location>
        <begin position="1"/>
        <end position="19"/>
    </location>
</feature>
<protein>
    <recommendedName>
        <fullName evidence="4">C1q domain-containing protein</fullName>
    </recommendedName>
</protein>
<feature type="chain" id="PRO_5045759923" description="C1q domain-containing protein" evidence="1">
    <location>
        <begin position="20"/>
        <end position="254"/>
    </location>
</feature>
<evidence type="ECO:0008006" key="4">
    <source>
        <dbReference type="Google" id="ProtNLM"/>
    </source>
</evidence>
<reference evidence="2" key="1">
    <citation type="submission" date="2022-08" db="EMBL/GenBank/DDBJ databases">
        <title>Chryseobacterium antibioticum,isolated from the rhizosphere soil of Pyrola in Tibet.</title>
        <authorList>
            <person name="Kan Y."/>
        </authorList>
    </citation>
    <scope>NUCLEOTIDE SEQUENCE</scope>
    <source>
        <strain evidence="2">Pc2-12</strain>
    </source>
</reference>
<name>A0ABT2ILL6_9FLAO</name>
<evidence type="ECO:0000313" key="2">
    <source>
        <dbReference type="EMBL" id="MCT2409479.1"/>
    </source>
</evidence>
<keyword evidence="1" id="KW-0732">Signal</keyword>
<proteinExistence type="predicted"/>
<sequence>MNTRLLSAFLGLMMIMSNAQVVIGSSNVSLAAILKLDANNKALRIPNLSITSRTSTTIPIVSPVSGLMIYNTNTDIVNNIAKGITYWGSDNQYHSQATPTATEAAISSSQIPLLIFSAAIGQKPITPLGSAFGGSRVNLTLTTPEIIMDKYSGWNVSTSEYKIPATGIYMIEFIANMSNTGNAGGTTLLDLYKAGTTTLIATAFGGFNPLTNRMYTTLTTTQNLTVNELLNFKYIFTANNYRMESGTLNIYKYQ</sequence>
<dbReference type="RefSeq" id="WP_259831010.1">
    <property type="nucleotide sequence ID" value="NZ_JANZQH010000010.1"/>
</dbReference>
<organism evidence="2 3">
    <name type="scientific">Chryseobacterium pyrolae</name>
    <dbReference type="NCBI Taxonomy" id="2987481"/>
    <lineage>
        <taxon>Bacteria</taxon>
        <taxon>Pseudomonadati</taxon>
        <taxon>Bacteroidota</taxon>
        <taxon>Flavobacteriia</taxon>
        <taxon>Flavobacteriales</taxon>
        <taxon>Weeksellaceae</taxon>
        <taxon>Chryseobacterium group</taxon>
        <taxon>Chryseobacterium</taxon>
    </lineage>
</organism>